<comment type="caution">
    <text evidence="2">The sequence shown here is derived from an EMBL/GenBank/DDBJ whole genome shotgun (WGS) entry which is preliminary data.</text>
</comment>
<dbReference type="Proteomes" id="UP000034665">
    <property type="component" value="Unassembled WGS sequence"/>
</dbReference>
<name>A0A0G0RET3_9BACT</name>
<evidence type="ECO:0000313" key="3">
    <source>
        <dbReference type="Proteomes" id="UP000034665"/>
    </source>
</evidence>
<evidence type="ECO:0000256" key="1">
    <source>
        <dbReference type="SAM" id="MobiDB-lite"/>
    </source>
</evidence>
<evidence type="ECO:0000313" key="2">
    <source>
        <dbReference type="EMBL" id="KKR12132.1"/>
    </source>
</evidence>
<dbReference type="EMBL" id="LBWR01000003">
    <property type="protein sequence ID" value="KKR12132.1"/>
    <property type="molecule type" value="Genomic_DNA"/>
</dbReference>
<protein>
    <submittedName>
        <fullName evidence="2">Uncharacterized protein</fullName>
    </submittedName>
</protein>
<feature type="compositionally biased region" description="Low complexity" evidence="1">
    <location>
        <begin position="33"/>
        <end position="65"/>
    </location>
</feature>
<proteinExistence type="predicted"/>
<reference evidence="2 3" key="1">
    <citation type="journal article" date="2015" name="Nature">
        <title>rRNA introns, odd ribosomes, and small enigmatic genomes across a large radiation of phyla.</title>
        <authorList>
            <person name="Brown C.T."/>
            <person name="Hug L.A."/>
            <person name="Thomas B.C."/>
            <person name="Sharon I."/>
            <person name="Castelle C.J."/>
            <person name="Singh A."/>
            <person name="Wilkins M.J."/>
            <person name="Williams K.H."/>
            <person name="Banfield J.F."/>
        </authorList>
    </citation>
    <scope>NUCLEOTIDE SEQUENCE [LARGE SCALE GENOMIC DNA]</scope>
</reference>
<dbReference type="AlphaFoldDB" id="A0A0G0RET3"/>
<accession>A0A0G0RET3</accession>
<gene>
    <name evidence="2" type="ORF">UT41_C0003G0059</name>
</gene>
<organism evidence="2 3">
    <name type="scientific">Candidatus Wolfebacteria bacterium GW2011_GWC2_39_22</name>
    <dbReference type="NCBI Taxonomy" id="1619013"/>
    <lineage>
        <taxon>Bacteria</taxon>
        <taxon>Candidatus Wolfeibacteriota</taxon>
    </lineage>
</organism>
<sequence length="73" mass="7437">MNKCTNCEATSEGIRCEACEIDMVAVEETVGEAPVAEEAAAETPAVAEEAPVSEEAAPVAEAEAPATEEEIAA</sequence>
<feature type="region of interest" description="Disordered" evidence="1">
    <location>
        <begin position="33"/>
        <end position="73"/>
    </location>
</feature>